<protein>
    <submittedName>
        <fullName evidence="1">Uncharacterized protein</fullName>
    </submittedName>
</protein>
<name>A0A9W6ZLD9_9STRA</name>
<evidence type="ECO:0000313" key="2">
    <source>
        <dbReference type="Proteomes" id="UP001162640"/>
    </source>
</evidence>
<sequence>MSLPSRWAISLKYSLALCPWTIPSITLDTEWKGKPLLKFIFGMYSSIMASWAPNIAATSYPTRYLYLSESSKNRLQKIAIVGFMAIHRKKRTMKRV</sequence>
<evidence type="ECO:0000313" key="1">
    <source>
        <dbReference type="EMBL" id="GMH55026.1"/>
    </source>
</evidence>
<organism evidence="1 2">
    <name type="scientific">Triparma laevis f. inornata</name>
    <dbReference type="NCBI Taxonomy" id="1714386"/>
    <lineage>
        <taxon>Eukaryota</taxon>
        <taxon>Sar</taxon>
        <taxon>Stramenopiles</taxon>
        <taxon>Ochrophyta</taxon>
        <taxon>Bolidophyceae</taxon>
        <taxon>Parmales</taxon>
        <taxon>Triparmaceae</taxon>
        <taxon>Triparma</taxon>
    </lineage>
</organism>
<dbReference type="Proteomes" id="UP001162640">
    <property type="component" value="Unassembled WGS sequence"/>
</dbReference>
<gene>
    <name evidence="1" type="ORF">TL16_g01800</name>
</gene>
<reference evidence="2" key="1">
    <citation type="journal article" date="2023" name="Commun. Biol.">
        <title>Genome analysis of Parmales, the sister group of diatoms, reveals the evolutionary specialization of diatoms from phago-mixotrophs to photoautotrophs.</title>
        <authorList>
            <person name="Ban H."/>
            <person name="Sato S."/>
            <person name="Yoshikawa S."/>
            <person name="Yamada K."/>
            <person name="Nakamura Y."/>
            <person name="Ichinomiya M."/>
            <person name="Sato N."/>
            <person name="Blanc-Mathieu R."/>
            <person name="Endo H."/>
            <person name="Kuwata A."/>
            <person name="Ogata H."/>
        </authorList>
    </citation>
    <scope>NUCLEOTIDE SEQUENCE [LARGE SCALE GENOMIC DNA]</scope>
</reference>
<proteinExistence type="predicted"/>
<accession>A0A9W6ZLD9</accession>
<comment type="caution">
    <text evidence="1">The sequence shown here is derived from an EMBL/GenBank/DDBJ whole genome shotgun (WGS) entry which is preliminary data.</text>
</comment>
<dbReference type="AlphaFoldDB" id="A0A9W6ZLD9"/>
<dbReference type="EMBL" id="BLQM01000042">
    <property type="protein sequence ID" value="GMH55026.1"/>
    <property type="molecule type" value="Genomic_DNA"/>
</dbReference>